<keyword evidence="1" id="KW-0812">Transmembrane</keyword>
<dbReference type="InParanoid" id="A0A2H3EAN7"/>
<reference evidence="3" key="1">
    <citation type="journal article" date="2017" name="Nat. Ecol. Evol.">
        <title>Genome expansion and lineage-specific genetic innovations in the forest pathogenic fungi Armillaria.</title>
        <authorList>
            <person name="Sipos G."/>
            <person name="Prasanna A.N."/>
            <person name="Walter M.C."/>
            <person name="O'Connor E."/>
            <person name="Balint B."/>
            <person name="Krizsan K."/>
            <person name="Kiss B."/>
            <person name="Hess J."/>
            <person name="Varga T."/>
            <person name="Slot J."/>
            <person name="Riley R."/>
            <person name="Boka B."/>
            <person name="Rigling D."/>
            <person name="Barry K."/>
            <person name="Lee J."/>
            <person name="Mihaltcheva S."/>
            <person name="LaButti K."/>
            <person name="Lipzen A."/>
            <person name="Waldron R."/>
            <person name="Moloney N.M."/>
            <person name="Sperisen C."/>
            <person name="Kredics L."/>
            <person name="Vagvoelgyi C."/>
            <person name="Patrignani A."/>
            <person name="Fitzpatrick D."/>
            <person name="Nagy I."/>
            <person name="Doyle S."/>
            <person name="Anderson J.B."/>
            <person name="Grigoriev I.V."/>
            <person name="Gueldener U."/>
            <person name="Muensterkoetter M."/>
            <person name="Nagy L.G."/>
        </authorList>
    </citation>
    <scope>NUCLEOTIDE SEQUENCE [LARGE SCALE GENOMIC DNA]</scope>
    <source>
        <strain evidence="3">Ar21-2</strain>
    </source>
</reference>
<dbReference type="OMA" id="HIVVHIH"/>
<name>A0A2H3EAN7_ARMGA</name>
<keyword evidence="1" id="KW-0472">Membrane</keyword>
<protein>
    <submittedName>
        <fullName evidence="2">Uncharacterized protein</fullName>
    </submittedName>
</protein>
<organism evidence="2 3">
    <name type="scientific">Armillaria gallica</name>
    <name type="common">Bulbous honey fungus</name>
    <name type="synonym">Armillaria bulbosa</name>
    <dbReference type="NCBI Taxonomy" id="47427"/>
    <lineage>
        <taxon>Eukaryota</taxon>
        <taxon>Fungi</taxon>
        <taxon>Dikarya</taxon>
        <taxon>Basidiomycota</taxon>
        <taxon>Agaricomycotina</taxon>
        <taxon>Agaricomycetes</taxon>
        <taxon>Agaricomycetidae</taxon>
        <taxon>Agaricales</taxon>
        <taxon>Marasmiineae</taxon>
        <taxon>Physalacriaceae</taxon>
        <taxon>Armillaria</taxon>
    </lineage>
</organism>
<accession>A0A2H3EAN7</accession>
<proteinExistence type="predicted"/>
<sequence>MPVFHHKQVFTKAEIQEIQKDISFMITPLWLTPVSKDLGEAAHRNLKADQWRVLGATYFPFTLICLWTAGGHTDDLSQWHSKILKVTMLLLLAIIVASSHISSKANADWYLGLVIKYINEVHRLFPKYNFHPNHHIVVHIHEFLHFYGPVHSWWTFTFEQVIGMLQGIPINFKEGKPIVSCKHHD</sequence>
<gene>
    <name evidence="2" type="ORF">ARMGADRAFT_911851</name>
</gene>
<keyword evidence="1" id="KW-1133">Transmembrane helix</keyword>
<dbReference type="Proteomes" id="UP000217790">
    <property type="component" value="Unassembled WGS sequence"/>
</dbReference>
<feature type="transmembrane region" description="Helical" evidence="1">
    <location>
        <begin position="83"/>
        <end position="101"/>
    </location>
</feature>
<evidence type="ECO:0000256" key="1">
    <source>
        <dbReference type="SAM" id="Phobius"/>
    </source>
</evidence>
<dbReference type="AlphaFoldDB" id="A0A2H3EAN7"/>
<feature type="transmembrane region" description="Helical" evidence="1">
    <location>
        <begin position="53"/>
        <end position="71"/>
    </location>
</feature>
<dbReference type="OrthoDB" id="3247418at2759"/>
<dbReference type="STRING" id="47427.A0A2H3EAN7"/>
<keyword evidence="3" id="KW-1185">Reference proteome</keyword>
<evidence type="ECO:0000313" key="3">
    <source>
        <dbReference type="Proteomes" id="UP000217790"/>
    </source>
</evidence>
<dbReference type="EMBL" id="KZ293644">
    <property type="protein sequence ID" value="PBL04486.1"/>
    <property type="molecule type" value="Genomic_DNA"/>
</dbReference>
<evidence type="ECO:0000313" key="2">
    <source>
        <dbReference type="EMBL" id="PBL04486.1"/>
    </source>
</evidence>